<protein>
    <recommendedName>
        <fullName evidence="8">Ribonuclease Z</fullName>
        <shortName evidence="8">RNase Z</shortName>
        <ecNumber evidence="8">3.1.26.11</ecNumber>
    </recommendedName>
    <alternativeName>
        <fullName evidence="8">tRNA 3 endonuclease</fullName>
    </alternativeName>
    <alternativeName>
        <fullName evidence="8">tRNase Z</fullName>
    </alternativeName>
</protein>
<comment type="similarity">
    <text evidence="8">Belongs to the RNase Z family.</text>
</comment>
<feature type="binding site" evidence="8">
    <location>
        <position position="63"/>
    </location>
    <ligand>
        <name>Zn(2+)</name>
        <dbReference type="ChEBI" id="CHEBI:29105"/>
        <label>1</label>
        <note>catalytic</note>
    </ligand>
</feature>
<evidence type="ECO:0000256" key="5">
    <source>
        <dbReference type="ARBA" id="ARBA00022759"/>
    </source>
</evidence>
<dbReference type="KEGG" id="ceu:A7L45_04370"/>
<feature type="binding site" evidence="8">
    <location>
        <position position="277"/>
    </location>
    <ligand>
        <name>Zn(2+)</name>
        <dbReference type="ChEBI" id="CHEBI:29105"/>
        <label>2</label>
        <note>catalytic</note>
    </ligand>
</feature>
<evidence type="ECO:0000256" key="4">
    <source>
        <dbReference type="ARBA" id="ARBA00022723"/>
    </source>
</evidence>
<organism evidence="9 10">
    <name type="scientific">Clostridium estertheticum subsp. estertheticum</name>
    <dbReference type="NCBI Taxonomy" id="1552"/>
    <lineage>
        <taxon>Bacteria</taxon>
        <taxon>Bacillati</taxon>
        <taxon>Bacillota</taxon>
        <taxon>Clostridia</taxon>
        <taxon>Eubacteriales</taxon>
        <taxon>Clostridiaceae</taxon>
        <taxon>Clostridium</taxon>
    </lineage>
</organism>
<dbReference type="EMBL" id="CP015756">
    <property type="protein sequence ID" value="APC39346.1"/>
    <property type="molecule type" value="Genomic_DNA"/>
</dbReference>
<feature type="binding site" evidence="8">
    <location>
        <position position="218"/>
    </location>
    <ligand>
        <name>Zn(2+)</name>
        <dbReference type="ChEBI" id="CHEBI:29105"/>
        <label>2</label>
        <note>catalytic</note>
    </ligand>
</feature>
<dbReference type="HAMAP" id="MF_01818">
    <property type="entry name" value="RNase_Z_BN"/>
    <property type="match status" value="1"/>
</dbReference>
<feature type="binding site" evidence="8">
    <location>
        <position position="61"/>
    </location>
    <ligand>
        <name>Zn(2+)</name>
        <dbReference type="ChEBI" id="CHEBI:29105"/>
        <label>1</label>
        <note>catalytic</note>
    </ligand>
</feature>
<evidence type="ECO:0000256" key="6">
    <source>
        <dbReference type="ARBA" id="ARBA00022801"/>
    </source>
</evidence>
<dbReference type="Gene3D" id="3.60.15.10">
    <property type="entry name" value="Ribonuclease Z/Hydroxyacylglutathione hydrolase-like"/>
    <property type="match status" value="1"/>
</dbReference>
<keyword evidence="10" id="KW-1185">Reference proteome</keyword>
<proteinExistence type="inferred from homology"/>
<evidence type="ECO:0000256" key="1">
    <source>
        <dbReference type="ARBA" id="ARBA00011738"/>
    </source>
</evidence>
<keyword evidence="2 8" id="KW-0819">tRNA processing</keyword>
<keyword evidence="4 8" id="KW-0479">Metal-binding</keyword>
<comment type="subunit">
    <text evidence="1 8">Homodimer.</text>
</comment>
<gene>
    <name evidence="8" type="primary">rnz</name>
    <name evidence="9" type="ORF">A7L45_04370</name>
</gene>
<dbReference type="STRING" id="1552.A7L45_04370"/>
<dbReference type="RefSeq" id="WP_071611639.1">
    <property type="nucleotide sequence ID" value="NZ_CP015756.1"/>
</dbReference>
<dbReference type="NCBIfam" id="NF000801">
    <property type="entry name" value="PRK00055.1-3"/>
    <property type="match status" value="1"/>
</dbReference>
<feature type="binding site" evidence="8">
    <location>
        <position position="65"/>
    </location>
    <ligand>
        <name>Zn(2+)</name>
        <dbReference type="ChEBI" id="CHEBI:29105"/>
        <label>2</label>
        <note>catalytic</note>
    </ligand>
</feature>
<dbReference type="PANTHER" id="PTHR46018:SF2">
    <property type="entry name" value="ZINC PHOSPHODIESTERASE ELAC PROTEIN 1"/>
    <property type="match status" value="1"/>
</dbReference>
<dbReference type="OrthoDB" id="9800940at2"/>
<sequence length="314" mass="34850">MVDLALLGCGGGMPIPERYLSSLLISYKGRKILMDCGEGTQVSMKILGWGFKSIDVICLTHGHADHIVGLPGLLLTIGNSGRTLPITIIGPIGITAIVKGLMVIAPYLPYEINILENPQEPVKIKAPLNATETTVGEFNDLIISTLELEHSTNCLGYSLYFNRKPKFDVKSAIENEIPKEFWNRLQKNEVIMDHGKTYFPKLVFGAERVGIKISFITDTRPISKIKAFINGSDLFVCEGTYGDENDIEKAIRNKHMTFSEAAKLAVGGEVQELLLTHFSPSMLSPEEYKDRSEVIFKNTIIGTDRKIRTLSFKD</sequence>
<evidence type="ECO:0000313" key="9">
    <source>
        <dbReference type="EMBL" id="APC39346.1"/>
    </source>
</evidence>
<feature type="binding site" evidence="8">
    <location>
        <position position="66"/>
    </location>
    <ligand>
        <name>Zn(2+)</name>
        <dbReference type="ChEBI" id="CHEBI:29105"/>
        <label>2</label>
        <note>catalytic</note>
    </ligand>
</feature>
<evidence type="ECO:0000256" key="3">
    <source>
        <dbReference type="ARBA" id="ARBA00022722"/>
    </source>
</evidence>
<dbReference type="Pfam" id="PF23023">
    <property type="entry name" value="Anti-Pycsar_Apyc1"/>
    <property type="match status" value="1"/>
</dbReference>
<evidence type="ECO:0000256" key="2">
    <source>
        <dbReference type="ARBA" id="ARBA00022694"/>
    </source>
</evidence>
<comment type="cofactor">
    <cofactor evidence="8">
        <name>Zn(2+)</name>
        <dbReference type="ChEBI" id="CHEBI:29105"/>
    </cofactor>
    <text evidence="8">Binds 2 Zn(2+) ions.</text>
</comment>
<feature type="binding site" evidence="8">
    <location>
        <position position="150"/>
    </location>
    <ligand>
        <name>Zn(2+)</name>
        <dbReference type="ChEBI" id="CHEBI:29105"/>
        <label>1</label>
        <note>catalytic</note>
    </ligand>
</feature>
<accession>A0A1J0GDB3</accession>
<dbReference type="GO" id="GO:0008270">
    <property type="term" value="F:zinc ion binding"/>
    <property type="evidence" value="ECO:0007669"/>
    <property type="project" value="UniProtKB-UniRule"/>
</dbReference>
<dbReference type="PANTHER" id="PTHR46018">
    <property type="entry name" value="ZINC PHOSPHODIESTERASE ELAC PROTEIN 1"/>
    <property type="match status" value="1"/>
</dbReference>
<reference evidence="9" key="1">
    <citation type="journal article" date="2016" name="Front. Microbiol.">
        <title>Complete genome sequence of Clostridium estertheticum DSM 8809, a microbe identified in spoiled vacuum packed beef.</title>
        <authorList>
            <person name="Yu Z."/>
            <person name="Gunn L."/>
            <person name="Brennan E."/>
            <person name="Reid R."/>
            <person name="Wall P.G."/>
            <person name="Gaora O.P."/>
            <person name="Hurley D."/>
            <person name="Bolton D."/>
            <person name="Fanning S."/>
        </authorList>
    </citation>
    <scope>NUCLEOTIDE SEQUENCE</scope>
    <source>
        <strain evidence="9">DSM 8809</strain>
    </source>
</reference>
<dbReference type="InterPro" id="IPR013471">
    <property type="entry name" value="RNase_Z/BN"/>
</dbReference>
<keyword evidence="3 8" id="KW-0540">Nuclease</keyword>
<dbReference type="InterPro" id="IPR036866">
    <property type="entry name" value="RibonucZ/Hydroxyglut_hydro"/>
</dbReference>
<keyword evidence="6 8" id="KW-0378">Hydrolase</keyword>
<evidence type="ECO:0000313" key="10">
    <source>
        <dbReference type="Proteomes" id="UP000182569"/>
    </source>
</evidence>
<keyword evidence="7 8" id="KW-0862">Zinc</keyword>
<feature type="binding site" evidence="8">
    <location>
        <position position="218"/>
    </location>
    <ligand>
        <name>Zn(2+)</name>
        <dbReference type="ChEBI" id="CHEBI:29105"/>
        <label>1</label>
        <note>catalytic</note>
    </ligand>
</feature>
<dbReference type="GO" id="GO:0042781">
    <property type="term" value="F:3'-tRNA processing endoribonuclease activity"/>
    <property type="evidence" value="ECO:0007669"/>
    <property type="project" value="UniProtKB-UniRule"/>
</dbReference>
<dbReference type="Proteomes" id="UP000182569">
    <property type="component" value="Chromosome"/>
</dbReference>
<evidence type="ECO:0000256" key="7">
    <source>
        <dbReference type="ARBA" id="ARBA00022833"/>
    </source>
</evidence>
<comment type="catalytic activity">
    <reaction evidence="8">
        <text>Endonucleolytic cleavage of RNA, removing extra 3' nucleotides from tRNA precursor, generating 3' termini of tRNAs. A 3'-hydroxy group is left at the tRNA terminus and a 5'-phosphoryl group is left at the trailer molecule.</text>
        <dbReference type="EC" id="3.1.26.11"/>
    </reaction>
</comment>
<comment type="function">
    <text evidence="8">Zinc phosphodiesterase, which displays some tRNA 3'-processing endonuclease activity. Probably involved in tRNA maturation, by removing a 3'-trailer from precursor tRNA.</text>
</comment>
<dbReference type="CDD" id="cd07717">
    <property type="entry name" value="RNaseZ_ZiPD-like_MBL-fold"/>
    <property type="match status" value="1"/>
</dbReference>
<evidence type="ECO:0000256" key="8">
    <source>
        <dbReference type="HAMAP-Rule" id="MF_01818"/>
    </source>
</evidence>
<dbReference type="EC" id="3.1.26.11" evidence="8"/>
<dbReference type="AlphaFoldDB" id="A0A1J0GDB3"/>
<keyword evidence="5 8" id="KW-0255">Endonuclease</keyword>
<feature type="active site" description="Proton acceptor" evidence="8">
    <location>
        <position position="65"/>
    </location>
</feature>
<dbReference type="SUPFAM" id="SSF56281">
    <property type="entry name" value="Metallo-hydrolase/oxidoreductase"/>
    <property type="match status" value="1"/>
</dbReference>
<name>A0A1J0GDB3_9CLOT</name>